<dbReference type="GO" id="GO:0005656">
    <property type="term" value="C:nuclear pre-replicative complex"/>
    <property type="evidence" value="ECO:0007669"/>
    <property type="project" value="TreeGrafter"/>
</dbReference>
<keyword evidence="3" id="KW-1185">Reference proteome</keyword>
<dbReference type="PANTHER" id="PTHR12748:SF0">
    <property type="entry name" value="ORIGIN RECOGNITION COMPLEX SUBUNIT 3"/>
    <property type="match status" value="1"/>
</dbReference>
<evidence type="ECO:0000259" key="1">
    <source>
        <dbReference type="Pfam" id="PF07034"/>
    </source>
</evidence>
<reference evidence="2 3" key="1">
    <citation type="submission" date="2016-04" db="EMBL/GenBank/DDBJ databases">
        <title>Evolutionary innovation and constraint leading to complex multicellularity in the Ascomycota.</title>
        <authorList>
            <person name="Cisse O."/>
            <person name="Nguyen A."/>
            <person name="Hewitt D.A."/>
            <person name="Jedd G."/>
            <person name="Stajich J.E."/>
        </authorList>
    </citation>
    <scope>NUCLEOTIDE SEQUENCE [LARGE SCALE GENOMIC DNA]</scope>
    <source>
        <strain evidence="2 3">DAH-3</strain>
    </source>
</reference>
<accession>A0A1U7LN91</accession>
<dbReference type="OMA" id="YNDLWSS"/>
<comment type="caution">
    <text evidence="2">The sequence shown here is derived from an EMBL/GenBank/DDBJ whole genome shotgun (WGS) entry which is preliminary data.</text>
</comment>
<evidence type="ECO:0000313" key="3">
    <source>
        <dbReference type="Proteomes" id="UP000186594"/>
    </source>
</evidence>
<feature type="domain" description="Origin recognition complex subunit 3 N-terminal" evidence="1">
    <location>
        <begin position="7"/>
        <end position="285"/>
    </location>
</feature>
<dbReference type="EMBL" id="LXFE01000970">
    <property type="protein sequence ID" value="OLL24136.1"/>
    <property type="molecule type" value="Genomic_DNA"/>
</dbReference>
<name>A0A1U7LN91_NEOID</name>
<dbReference type="GO" id="GO:0006270">
    <property type="term" value="P:DNA replication initiation"/>
    <property type="evidence" value="ECO:0007669"/>
    <property type="project" value="TreeGrafter"/>
</dbReference>
<dbReference type="AlphaFoldDB" id="A0A1U7LN91"/>
<dbReference type="GO" id="GO:0003688">
    <property type="term" value="F:DNA replication origin binding"/>
    <property type="evidence" value="ECO:0007669"/>
    <property type="project" value="TreeGrafter"/>
</dbReference>
<organism evidence="2 3">
    <name type="scientific">Neolecta irregularis (strain DAH-3)</name>
    <dbReference type="NCBI Taxonomy" id="1198029"/>
    <lineage>
        <taxon>Eukaryota</taxon>
        <taxon>Fungi</taxon>
        <taxon>Dikarya</taxon>
        <taxon>Ascomycota</taxon>
        <taxon>Taphrinomycotina</taxon>
        <taxon>Neolectales</taxon>
        <taxon>Neolectaceae</taxon>
        <taxon>Neolecta</taxon>
    </lineage>
</organism>
<sequence>MPITTDSTSSLTQSCFIIRPPRSLKKRTFADIVPSIFPTGLAGREDTETTLLRNKLYNDLWSSQKRKIENIFESIHSEGTEQVVNYISGGIITFFYVNSKEHVTEKLECGILLLGPNIAGHAKLFDRLSDLLSATKSTLCVSVSFRNFPNLKAGLKYIIKSVLGTTDFDDSDDELSTKKASGPGYSLSTLIPLFQNSYSRFTIAIQDAEAFDPSLLEQLIRHLYIFRDRLPLTLLLGISTPLSLFDSGFPGILHSLISTRLFDLEHTNKIMTSIILNVKHLFGFSD</sequence>
<dbReference type="GO" id="GO:0031261">
    <property type="term" value="C:DNA replication preinitiation complex"/>
    <property type="evidence" value="ECO:0007669"/>
    <property type="project" value="TreeGrafter"/>
</dbReference>
<dbReference type="Pfam" id="PF07034">
    <property type="entry name" value="ORC3_N"/>
    <property type="match status" value="1"/>
</dbReference>
<protein>
    <submittedName>
        <fullName evidence="2">Origin recognition complex subunit 3</fullName>
    </submittedName>
</protein>
<dbReference type="OrthoDB" id="10265211at2759"/>
<proteinExistence type="predicted"/>
<dbReference type="InterPro" id="IPR020795">
    <property type="entry name" value="ORC3"/>
</dbReference>
<dbReference type="Proteomes" id="UP000186594">
    <property type="component" value="Unassembled WGS sequence"/>
</dbReference>
<dbReference type="GO" id="GO:0005664">
    <property type="term" value="C:nuclear origin of replication recognition complex"/>
    <property type="evidence" value="ECO:0007669"/>
    <property type="project" value="InterPro"/>
</dbReference>
<dbReference type="CDD" id="cd20704">
    <property type="entry name" value="Orc3"/>
    <property type="match status" value="1"/>
</dbReference>
<dbReference type="PANTHER" id="PTHR12748">
    <property type="entry name" value="ORIGIN RECOGNITION COMPLEX SUBUNIT 3"/>
    <property type="match status" value="1"/>
</dbReference>
<gene>
    <name evidence="2" type="ORF">NEOLI_004700</name>
</gene>
<dbReference type="STRING" id="1198029.A0A1U7LN91"/>
<evidence type="ECO:0000313" key="2">
    <source>
        <dbReference type="EMBL" id="OLL24136.1"/>
    </source>
</evidence>
<dbReference type="InterPro" id="IPR045667">
    <property type="entry name" value="ORC3_N"/>
</dbReference>